<dbReference type="NCBIfam" id="TIGR01469">
    <property type="entry name" value="cobA_cysG_Cterm"/>
    <property type="match status" value="1"/>
</dbReference>
<protein>
    <recommendedName>
        <fullName evidence="1">uroporphyrinogen-III C-methyltransferase</fullName>
        <ecNumber evidence="1">2.1.1.107</ecNumber>
    </recommendedName>
</protein>
<dbReference type="STRING" id="2754.EH55_11565"/>
<accession>A0A073ILI7</accession>
<dbReference type="Gene3D" id="3.40.50.10090">
    <property type="match status" value="2"/>
</dbReference>
<dbReference type="GO" id="GO:0019354">
    <property type="term" value="P:siroheme biosynthetic process"/>
    <property type="evidence" value="ECO:0007669"/>
    <property type="project" value="InterPro"/>
</dbReference>
<keyword evidence="5" id="KW-0627">Porphyrin biosynthesis</keyword>
<dbReference type="OrthoDB" id="9815856at2"/>
<evidence type="ECO:0000256" key="3">
    <source>
        <dbReference type="ARBA" id="ARBA00022679"/>
    </source>
</evidence>
<evidence type="ECO:0000256" key="1">
    <source>
        <dbReference type="ARBA" id="ARBA00012162"/>
    </source>
</evidence>
<dbReference type="CDD" id="cd06578">
    <property type="entry name" value="HemD"/>
    <property type="match status" value="1"/>
</dbReference>
<evidence type="ECO:0000313" key="9">
    <source>
        <dbReference type="EMBL" id="KEJ91183.1"/>
    </source>
</evidence>
<dbReference type="GO" id="GO:0004852">
    <property type="term" value="F:uroporphyrinogen-III synthase activity"/>
    <property type="evidence" value="ECO:0007669"/>
    <property type="project" value="InterPro"/>
</dbReference>
<proteinExistence type="inferred from homology"/>
<dbReference type="CDD" id="cd11642">
    <property type="entry name" value="SUMT"/>
    <property type="match status" value="1"/>
</dbReference>
<dbReference type="Gene3D" id="3.30.950.10">
    <property type="entry name" value="Methyltransferase, Cobalt-precorrin-4 Transmethylase, Domain 2"/>
    <property type="match status" value="1"/>
</dbReference>
<dbReference type="InterPro" id="IPR036108">
    <property type="entry name" value="4pyrrol_syn_uPrphyn_synt_sf"/>
</dbReference>
<dbReference type="InterPro" id="IPR050161">
    <property type="entry name" value="Siro_Cobalamin_biosynth"/>
</dbReference>
<gene>
    <name evidence="9" type="ORF">EH55_11565</name>
</gene>
<evidence type="ECO:0000256" key="2">
    <source>
        <dbReference type="ARBA" id="ARBA00022603"/>
    </source>
</evidence>
<dbReference type="Pfam" id="PF02602">
    <property type="entry name" value="HEM4"/>
    <property type="match status" value="1"/>
</dbReference>
<feature type="domain" description="Tetrapyrrole methylase" evidence="7">
    <location>
        <begin position="8"/>
        <end position="219"/>
    </location>
</feature>
<organism evidence="9 10">
    <name type="scientific">Synergistes jonesii</name>
    <dbReference type="NCBI Taxonomy" id="2754"/>
    <lineage>
        <taxon>Bacteria</taxon>
        <taxon>Thermotogati</taxon>
        <taxon>Synergistota</taxon>
        <taxon>Synergistia</taxon>
        <taxon>Synergistales</taxon>
        <taxon>Synergistaceae</taxon>
        <taxon>Synergistes</taxon>
    </lineage>
</organism>
<dbReference type="EC" id="2.1.1.107" evidence="1"/>
<dbReference type="RefSeq" id="WP_037978435.1">
    <property type="nucleotide sequence ID" value="NZ_JMKI01000054.1"/>
</dbReference>
<comment type="similarity">
    <text evidence="6">Belongs to the precorrin methyltransferase family.</text>
</comment>
<dbReference type="PANTHER" id="PTHR45790">
    <property type="entry name" value="SIROHEME SYNTHASE-RELATED"/>
    <property type="match status" value="1"/>
</dbReference>
<dbReference type="PANTHER" id="PTHR45790:SF3">
    <property type="entry name" value="S-ADENOSYL-L-METHIONINE-DEPENDENT UROPORPHYRINOGEN III METHYLTRANSFERASE, CHLOROPLASTIC"/>
    <property type="match status" value="1"/>
</dbReference>
<dbReference type="FunFam" id="3.40.1010.10:FF:000001">
    <property type="entry name" value="Siroheme synthase"/>
    <property type="match status" value="1"/>
</dbReference>
<dbReference type="InterPro" id="IPR003754">
    <property type="entry name" value="4pyrrol_synth_uPrphyn_synth"/>
</dbReference>
<dbReference type="AlphaFoldDB" id="A0A073ILI7"/>
<dbReference type="Gene3D" id="3.40.1010.10">
    <property type="entry name" value="Cobalt-precorrin-4 Transmethylase, Domain 1"/>
    <property type="match status" value="1"/>
</dbReference>
<dbReference type="InterPro" id="IPR006366">
    <property type="entry name" value="CobA/CysG_C"/>
</dbReference>
<dbReference type="PROSITE" id="PS00839">
    <property type="entry name" value="SUMT_1"/>
    <property type="match status" value="1"/>
</dbReference>
<feature type="domain" description="Tetrapyrrole biosynthesis uroporphyrinogen III synthase" evidence="8">
    <location>
        <begin position="270"/>
        <end position="478"/>
    </location>
</feature>
<evidence type="ECO:0000256" key="6">
    <source>
        <dbReference type="RuleBase" id="RU003960"/>
    </source>
</evidence>
<sequence length="486" mass="51176">MTKGGGFVALIGAGPGDAGLLTLRGRELLAAAQCVVYDRLVGDGVLAMMPPEAVKINVGKVGGGHFVPQQEINGILVREAQKGRFVVRLKGGDPFVFGRGGEEIEALNESGIAFEVVPGVTSALGGLACAGIPATHRGVARSIHVVTAHTKEGGLAHLDYEALAKLGGTLVFLMGAAAVPEICSELLRAGMPESSPAAALENASVAAQRLIRGTLAELAGRCAAEKLKAPALVVVGGAVGFAEAFAWKKFLPLAGRKVVVTRPRGRGGMLSAMLRARGAEVVELPCISTRRIEAELPEFARYGWLCFTSATGVEALFALLAEEGRDVRSIGAAKIAAIGPATAKALKERGLVTDYMPEVYDGIHLARGLARLVKEKPALMFRAKEGSPELTEELAAQKINFTELPLYETLYEKPEIIPQSADTALFTSASTVRGFKAAMPELKIECACCIGEQTAAEARRAGFKRIITAREATLESLVKALEEDKR</sequence>
<dbReference type="eggNOG" id="COG1587">
    <property type="taxonomic scope" value="Bacteria"/>
</dbReference>
<comment type="caution">
    <text evidence="9">The sequence shown here is derived from an EMBL/GenBank/DDBJ whole genome shotgun (WGS) entry which is preliminary data.</text>
</comment>
<dbReference type="InterPro" id="IPR003043">
    <property type="entry name" value="Uropor_MeTrfase_CS"/>
</dbReference>
<dbReference type="GeneID" id="90984616"/>
<keyword evidence="4" id="KW-0949">S-adenosyl-L-methionine</keyword>
<dbReference type="InterPro" id="IPR000878">
    <property type="entry name" value="4pyrrol_Mease"/>
</dbReference>
<evidence type="ECO:0000256" key="5">
    <source>
        <dbReference type="ARBA" id="ARBA00023244"/>
    </source>
</evidence>
<keyword evidence="3 6" id="KW-0808">Transferase</keyword>
<dbReference type="Proteomes" id="UP000027665">
    <property type="component" value="Unassembled WGS sequence"/>
</dbReference>
<dbReference type="PATRIC" id="fig|2754.20.peg.1122"/>
<keyword evidence="2 6" id="KW-0489">Methyltransferase</keyword>
<dbReference type="PROSITE" id="PS00840">
    <property type="entry name" value="SUMT_2"/>
    <property type="match status" value="1"/>
</dbReference>
<dbReference type="Pfam" id="PF00590">
    <property type="entry name" value="TP_methylase"/>
    <property type="match status" value="1"/>
</dbReference>
<reference evidence="9 10" key="1">
    <citation type="submission" date="2014-04" db="EMBL/GenBank/DDBJ databases">
        <title>Draft Genome Sequence of Synergistes jonesii.</title>
        <authorList>
            <person name="Coil D.A."/>
            <person name="Eisen J.A."/>
            <person name="Holland-Moritz H.E."/>
        </authorList>
    </citation>
    <scope>NUCLEOTIDE SEQUENCE [LARGE SCALE GENOMIC DNA]</scope>
    <source>
        <strain evidence="9 10">78-1</strain>
    </source>
</reference>
<dbReference type="SUPFAM" id="SSF69618">
    <property type="entry name" value="HemD-like"/>
    <property type="match status" value="1"/>
</dbReference>
<dbReference type="InterPro" id="IPR014777">
    <property type="entry name" value="4pyrrole_Mease_sub1"/>
</dbReference>
<dbReference type="GO" id="GO:0032259">
    <property type="term" value="P:methylation"/>
    <property type="evidence" value="ECO:0007669"/>
    <property type="project" value="UniProtKB-KW"/>
</dbReference>
<evidence type="ECO:0000256" key="4">
    <source>
        <dbReference type="ARBA" id="ARBA00022691"/>
    </source>
</evidence>
<name>A0A073ILI7_9BACT</name>
<dbReference type="InterPro" id="IPR035996">
    <property type="entry name" value="4pyrrol_Methylase_sf"/>
</dbReference>
<evidence type="ECO:0000259" key="7">
    <source>
        <dbReference type="Pfam" id="PF00590"/>
    </source>
</evidence>
<dbReference type="InterPro" id="IPR014776">
    <property type="entry name" value="4pyrrole_Mease_sub2"/>
</dbReference>
<evidence type="ECO:0000259" key="8">
    <source>
        <dbReference type="Pfam" id="PF02602"/>
    </source>
</evidence>
<dbReference type="EMBL" id="JMKI01000054">
    <property type="protein sequence ID" value="KEJ91183.1"/>
    <property type="molecule type" value="Genomic_DNA"/>
</dbReference>
<dbReference type="eggNOG" id="COG0007">
    <property type="taxonomic scope" value="Bacteria"/>
</dbReference>
<dbReference type="NCBIfam" id="NF004790">
    <property type="entry name" value="PRK06136.1"/>
    <property type="match status" value="1"/>
</dbReference>
<evidence type="ECO:0000313" key="10">
    <source>
        <dbReference type="Proteomes" id="UP000027665"/>
    </source>
</evidence>
<dbReference type="GO" id="GO:0004851">
    <property type="term" value="F:uroporphyrin-III C-methyltransferase activity"/>
    <property type="evidence" value="ECO:0007669"/>
    <property type="project" value="UniProtKB-EC"/>
</dbReference>
<dbReference type="SUPFAM" id="SSF53790">
    <property type="entry name" value="Tetrapyrrole methylase"/>
    <property type="match status" value="1"/>
</dbReference>
<dbReference type="FunFam" id="3.30.950.10:FF:000001">
    <property type="entry name" value="Siroheme synthase"/>
    <property type="match status" value="1"/>
</dbReference>
<keyword evidence="10" id="KW-1185">Reference proteome</keyword>